<name>A0A936NDP1_9ACTN</name>
<accession>A0A936NDP1</accession>
<feature type="transmembrane region" description="Helical" evidence="2">
    <location>
        <begin position="45"/>
        <end position="67"/>
    </location>
</feature>
<dbReference type="AlphaFoldDB" id="A0A936NDP1"/>
<feature type="transmembrane region" description="Helical" evidence="2">
    <location>
        <begin position="21"/>
        <end position="39"/>
    </location>
</feature>
<evidence type="ECO:0000313" key="3">
    <source>
        <dbReference type="EMBL" id="MBK9298415.1"/>
    </source>
</evidence>
<evidence type="ECO:0000256" key="1">
    <source>
        <dbReference type="SAM" id="MobiDB-lite"/>
    </source>
</evidence>
<organism evidence="3 4">
    <name type="scientific">Candidatus Neomicrothrix subdominans</name>
    <dbReference type="NCBI Taxonomy" id="2954438"/>
    <lineage>
        <taxon>Bacteria</taxon>
        <taxon>Bacillati</taxon>
        <taxon>Actinomycetota</taxon>
        <taxon>Acidimicrobiia</taxon>
        <taxon>Acidimicrobiales</taxon>
        <taxon>Microthrixaceae</taxon>
        <taxon>Candidatus Neomicrothrix</taxon>
    </lineage>
</organism>
<keyword evidence="2" id="KW-0472">Membrane</keyword>
<feature type="transmembrane region" description="Helical" evidence="2">
    <location>
        <begin position="87"/>
        <end position="112"/>
    </location>
</feature>
<reference evidence="3 4" key="1">
    <citation type="submission" date="2020-10" db="EMBL/GenBank/DDBJ databases">
        <title>Connecting structure to function with the recovery of over 1000 high-quality activated sludge metagenome-assembled genomes encoding full-length rRNA genes using long-read sequencing.</title>
        <authorList>
            <person name="Singleton C.M."/>
            <person name="Petriglieri F."/>
            <person name="Kristensen J.M."/>
            <person name="Kirkegaard R.H."/>
            <person name="Michaelsen T.Y."/>
            <person name="Andersen M.H."/>
            <person name="Karst S.M."/>
            <person name="Dueholm M.S."/>
            <person name="Nielsen P.H."/>
            <person name="Albertsen M."/>
        </authorList>
    </citation>
    <scope>NUCLEOTIDE SEQUENCE [LARGE SCALE GENOMIC DNA]</scope>
    <source>
        <strain evidence="3">Lyne_18-Q3-R50-59_MAXAC.006</strain>
    </source>
</reference>
<keyword evidence="2" id="KW-1133">Transmembrane helix</keyword>
<feature type="transmembrane region" description="Helical" evidence="2">
    <location>
        <begin position="118"/>
        <end position="139"/>
    </location>
</feature>
<protein>
    <submittedName>
        <fullName evidence="3">Uncharacterized protein</fullName>
    </submittedName>
</protein>
<comment type="caution">
    <text evidence="3">The sequence shown here is derived from an EMBL/GenBank/DDBJ whole genome shotgun (WGS) entry which is preliminary data.</text>
</comment>
<feature type="region of interest" description="Disordered" evidence="1">
    <location>
        <begin position="224"/>
        <end position="246"/>
    </location>
</feature>
<gene>
    <name evidence="3" type="ORF">IPN02_16610</name>
</gene>
<dbReference type="EMBL" id="JADJZA010000009">
    <property type="protein sequence ID" value="MBK9298415.1"/>
    <property type="molecule type" value="Genomic_DNA"/>
</dbReference>
<evidence type="ECO:0000256" key="2">
    <source>
        <dbReference type="SAM" id="Phobius"/>
    </source>
</evidence>
<proteinExistence type="predicted"/>
<feature type="transmembrane region" description="Helical" evidence="2">
    <location>
        <begin position="190"/>
        <end position="213"/>
    </location>
</feature>
<feature type="compositionally biased region" description="Polar residues" evidence="1">
    <location>
        <begin position="232"/>
        <end position="246"/>
    </location>
</feature>
<sequence>MKALQRVLIMAEMHGRDLTRRHVALGLLVALPLSFYLASSRDNTQALSAGGIGMAFAVSGATLFSVLSSQNVDQRLILGGYRPVDLLIGRLLFLGPLGLVIAAGFSVLMSVISHPARPWVLVLGVALVALQSVPFGLAVGSALSRELEGTLVLIGVVGMQLAVGPDAAIAKFLPFYGPRRLIEGASQQQAAILGPVVQTVLYGLALLVVARLFMNRRIAVQRHPFIDPTGDPQDTNASPARADGSN</sequence>
<keyword evidence="2" id="KW-0812">Transmembrane</keyword>
<dbReference type="Proteomes" id="UP000727993">
    <property type="component" value="Unassembled WGS sequence"/>
</dbReference>
<feature type="transmembrane region" description="Helical" evidence="2">
    <location>
        <begin position="151"/>
        <end position="170"/>
    </location>
</feature>
<evidence type="ECO:0000313" key="4">
    <source>
        <dbReference type="Proteomes" id="UP000727993"/>
    </source>
</evidence>